<dbReference type="Pfam" id="PF07690">
    <property type="entry name" value="MFS_1"/>
    <property type="match status" value="1"/>
</dbReference>
<feature type="transmembrane region" description="Helical" evidence="8">
    <location>
        <begin position="436"/>
        <end position="458"/>
    </location>
</feature>
<dbReference type="PANTHER" id="PTHR23506">
    <property type="entry name" value="GH10249P"/>
    <property type="match status" value="1"/>
</dbReference>
<dbReference type="InterPro" id="IPR020846">
    <property type="entry name" value="MFS_dom"/>
</dbReference>
<dbReference type="InterPro" id="IPR050930">
    <property type="entry name" value="MFS_Vesicular_Transporter"/>
</dbReference>
<evidence type="ECO:0000313" key="11">
    <source>
        <dbReference type="Proteomes" id="UP001497497"/>
    </source>
</evidence>
<keyword evidence="4 8" id="KW-0812">Transmembrane</keyword>
<evidence type="ECO:0000256" key="7">
    <source>
        <dbReference type="ARBA" id="ARBA00023136"/>
    </source>
</evidence>
<feature type="transmembrane region" description="Helical" evidence="8">
    <location>
        <begin position="296"/>
        <end position="316"/>
    </location>
</feature>
<dbReference type="PRINTS" id="PR01035">
    <property type="entry name" value="TCRTETA"/>
</dbReference>
<protein>
    <recommendedName>
        <fullName evidence="9">Major facilitator superfamily (MFS) profile domain-containing protein</fullName>
    </recommendedName>
</protein>
<organism evidence="10 11">
    <name type="scientific">Lymnaea stagnalis</name>
    <name type="common">Great pond snail</name>
    <name type="synonym">Helix stagnalis</name>
    <dbReference type="NCBI Taxonomy" id="6523"/>
    <lineage>
        <taxon>Eukaryota</taxon>
        <taxon>Metazoa</taxon>
        <taxon>Spiralia</taxon>
        <taxon>Lophotrochozoa</taxon>
        <taxon>Mollusca</taxon>
        <taxon>Gastropoda</taxon>
        <taxon>Heterobranchia</taxon>
        <taxon>Euthyneura</taxon>
        <taxon>Panpulmonata</taxon>
        <taxon>Hygrophila</taxon>
        <taxon>Lymnaeoidea</taxon>
        <taxon>Lymnaeidae</taxon>
        <taxon>Lymnaea</taxon>
    </lineage>
</organism>
<keyword evidence="3" id="KW-0813">Transport</keyword>
<feature type="transmembrane region" description="Helical" evidence="8">
    <location>
        <begin position="99"/>
        <end position="123"/>
    </location>
</feature>
<comment type="caution">
    <text evidence="10">The sequence shown here is derived from an EMBL/GenBank/DDBJ whole genome shotgun (WGS) entry which is preliminary data.</text>
</comment>
<keyword evidence="11" id="KW-1185">Reference proteome</keyword>
<keyword evidence="7 8" id="KW-0472">Membrane</keyword>
<dbReference type="SUPFAM" id="SSF103473">
    <property type="entry name" value="MFS general substrate transporter"/>
    <property type="match status" value="1"/>
</dbReference>
<sequence>MDETSPLLSGPDQSDVHSKDEVDFRITSFSGRFGNVGIVDKKTGGEEDEATKFKFSQLSRQNKLVLGLLGLANFFTGCGFSLLAPFFPQEAEKKGVSTTVTGLIFSVFQFVIFLSSPVFGNYLTRIGPKFLFVSGIFVGGTCAILFGTLYMCPSGAPFIVICFVCRCVEALGLSAFLTSALAIISNEFPKHVATVFGFLETATGIGLMAGPALGGVLYEAGGFGLPFFVIGSLILATGCVMFFLLPEIANVQHERKTSVFSLLKSPMVWFASLSIMAGGIGIVFLDPTFSKHVEEFNLSTAIVGLFFVIAPGLYGLTSPLWGFISDSTGMNAPLIILGNLMCGIGFLFIGPSPLLPFLPFELWIIILGLIMVGAFFGTLVVPSMKCMLIGAIDIGFENNLDTFGVVSGLFNSVFSIGAFTGPMLAGVLVEEIGFRYGTTVVTGINFAVMLLCASYFIIRRLLRPSKSANLLIRYESAVPQSAADERDLILSNSLHISTESKKDTNSAGLLQAVHDTQVEVISVRL</sequence>
<evidence type="ECO:0000256" key="4">
    <source>
        <dbReference type="ARBA" id="ARBA00022692"/>
    </source>
</evidence>
<feature type="transmembrane region" description="Helical" evidence="8">
    <location>
        <begin position="196"/>
        <end position="218"/>
    </location>
</feature>
<proteinExistence type="inferred from homology"/>
<comment type="subcellular location">
    <subcellularLocation>
        <location evidence="1">Membrane</location>
        <topology evidence="1">Multi-pass membrane protein</topology>
    </subcellularLocation>
</comment>
<dbReference type="GO" id="GO:0022857">
    <property type="term" value="F:transmembrane transporter activity"/>
    <property type="evidence" value="ECO:0007669"/>
    <property type="project" value="InterPro"/>
</dbReference>
<dbReference type="InterPro" id="IPR011701">
    <property type="entry name" value="MFS"/>
</dbReference>
<feature type="transmembrane region" description="Helical" evidence="8">
    <location>
        <begin position="266"/>
        <end position="284"/>
    </location>
</feature>
<feature type="transmembrane region" description="Helical" evidence="8">
    <location>
        <begin position="224"/>
        <end position="245"/>
    </location>
</feature>
<comment type="similarity">
    <text evidence="2">Belongs to the major facilitator superfamily. Vesicular transporter family.</text>
</comment>
<gene>
    <name evidence="10" type="ORF">GSLYS_00008871001</name>
</gene>
<keyword evidence="6 8" id="KW-1133">Transmembrane helix</keyword>
<dbReference type="InterPro" id="IPR036259">
    <property type="entry name" value="MFS_trans_sf"/>
</dbReference>
<evidence type="ECO:0000256" key="2">
    <source>
        <dbReference type="ARBA" id="ARBA00006829"/>
    </source>
</evidence>
<feature type="transmembrane region" description="Helical" evidence="8">
    <location>
        <begin position="156"/>
        <end position="184"/>
    </location>
</feature>
<feature type="transmembrane region" description="Helical" evidence="8">
    <location>
        <begin position="328"/>
        <end position="350"/>
    </location>
</feature>
<dbReference type="AlphaFoldDB" id="A0AAV2HRH4"/>
<accession>A0AAV2HRH4</accession>
<reference evidence="10 11" key="1">
    <citation type="submission" date="2024-04" db="EMBL/GenBank/DDBJ databases">
        <authorList>
            <consortium name="Genoscope - CEA"/>
            <person name="William W."/>
        </authorList>
    </citation>
    <scope>NUCLEOTIDE SEQUENCE [LARGE SCALE GENOMIC DNA]</scope>
</reference>
<feature type="domain" description="Major facilitator superfamily (MFS) profile" evidence="9">
    <location>
        <begin position="65"/>
        <end position="461"/>
    </location>
</feature>
<feature type="transmembrane region" description="Helical" evidence="8">
    <location>
        <begin position="402"/>
        <end position="424"/>
    </location>
</feature>
<dbReference type="Gene3D" id="1.20.1250.20">
    <property type="entry name" value="MFS general substrate transporter like domains"/>
    <property type="match status" value="2"/>
</dbReference>
<feature type="transmembrane region" description="Helical" evidence="8">
    <location>
        <begin position="362"/>
        <end position="381"/>
    </location>
</feature>
<evidence type="ECO:0000256" key="6">
    <source>
        <dbReference type="ARBA" id="ARBA00022989"/>
    </source>
</evidence>
<evidence type="ECO:0000256" key="1">
    <source>
        <dbReference type="ARBA" id="ARBA00004141"/>
    </source>
</evidence>
<feature type="transmembrane region" description="Helical" evidence="8">
    <location>
        <begin position="130"/>
        <end position="150"/>
    </location>
</feature>
<feature type="transmembrane region" description="Helical" evidence="8">
    <location>
        <begin position="64"/>
        <end position="87"/>
    </location>
</feature>
<dbReference type="GO" id="GO:0016020">
    <property type="term" value="C:membrane"/>
    <property type="evidence" value="ECO:0007669"/>
    <property type="project" value="UniProtKB-SubCell"/>
</dbReference>
<evidence type="ECO:0000256" key="8">
    <source>
        <dbReference type="SAM" id="Phobius"/>
    </source>
</evidence>
<dbReference type="EMBL" id="CAXITT010000186">
    <property type="protein sequence ID" value="CAL1534911.1"/>
    <property type="molecule type" value="Genomic_DNA"/>
</dbReference>
<dbReference type="PANTHER" id="PTHR23506:SF26">
    <property type="entry name" value="MFS-TYPE TRANSPORTER SLC18B1"/>
    <property type="match status" value="1"/>
</dbReference>
<dbReference type="PROSITE" id="PS50850">
    <property type="entry name" value="MFS"/>
    <property type="match status" value="1"/>
</dbReference>
<dbReference type="InterPro" id="IPR001958">
    <property type="entry name" value="Tet-R_TetA/multi-R_MdtG-like"/>
</dbReference>
<evidence type="ECO:0000313" key="10">
    <source>
        <dbReference type="EMBL" id="CAL1534911.1"/>
    </source>
</evidence>
<evidence type="ECO:0000259" key="9">
    <source>
        <dbReference type="PROSITE" id="PS50850"/>
    </source>
</evidence>
<evidence type="ECO:0000256" key="5">
    <source>
        <dbReference type="ARBA" id="ARBA00022775"/>
    </source>
</evidence>
<dbReference type="Proteomes" id="UP001497497">
    <property type="component" value="Unassembled WGS sequence"/>
</dbReference>
<keyword evidence="5" id="KW-0532">Neurotransmitter transport</keyword>
<name>A0AAV2HRH4_LYMST</name>
<evidence type="ECO:0000256" key="3">
    <source>
        <dbReference type="ARBA" id="ARBA00022448"/>
    </source>
</evidence>